<proteinExistence type="predicted"/>
<dbReference type="EMBL" id="UOFF01000383">
    <property type="protein sequence ID" value="VAW57396.1"/>
    <property type="molecule type" value="Genomic_DNA"/>
</dbReference>
<protein>
    <submittedName>
        <fullName evidence="1">Uncharacterized protein</fullName>
    </submittedName>
</protein>
<reference evidence="1" key="1">
    <citation type="submission" date="2018-06" db="EMBL/GenBank/DDBJ databases">
        <authorList>
            <person name="Zhirakovskaya E."/>
        </authorList>
    </citation>
    <scope>NUCLEOTIDE SEQUENCE</scope>
</reference>
<feature type="non-terminal residue" evidence="1">
    <location>
        <position position="154"/>
    </location>
</feature>
<sequence>MIKNTHTIITFIMLNLISAICMADDGRDFFLVQTARLGDAGLFTGILRQDFFKEKEGNAFEFEPLISWNAYDWLSLEMNANSAKEVDDSYKAEALVTGFRLRITPKNDSLMLGVATRYKLAVDSDVENALSFTFLTSYQMKKWLIGANLGVEKT</sequence>
<accession>A0A3B0XM41</accession>
<organism evidence="1">
    <name type="scientific">hydrothermal vent metagenome</name>
    <dbReference type="NCBI Taxonomy" id="652676"/>
    <lineage>
        <taxon>unclassified sequences</taxon>
        <taxon>metagenomes</taxon>
        <taxon>ecological metagenomes</taxon>
    </lineage>
</organism>
<evidence type="ECO:0000313" key="1">
    <source>
        <dbReference type="EMBL" id="VAW57396.1"/>
    </source>
</evidence>
<dbReference type="AlphaFoldDB" id="A0A3B0XM41"/>
<name>A0A3B0XM41_9ZZZZ</name>
<gene>
    <name evidence="1" type="ORF">MNBD_GAMMA07-1284</name>
</gene>